<gene>
    <name evidence="7" type="ORF">M9Y10_022880</name>
</gene>
<dbReference type="InterPro" id="IPR007109">
    <property type="entry name" value="Brix"/>
</dbReference>
<dbReference type="EMBL" id="JAPFFF010000003">
    <property type="protein sequence ID" value="KAK8894446.1"/>
    <property type="molecule type" value="Genomic_DNA"/>
</dbReference>
<feature type="region of interest" description="Disordered" evidence="5">
    <location>
        <begin position="246"/>
        <end position="305"/>
    </location>
</feature>
<dbReference type="SUPFAM" id="SSF52954">
    <property type="entry name" value="Class II aaRS ABD-related"/>
    <property type="match status" value="1"/>
</dbReference>
<dbReference type="PANTHER" id="PTHR13634">
    <property type="entry name" value="RIBOSOME BIOGENESIS PROTEIN BRIX"/>
    <property type="match status" value="1"/>
</dbReference>
<proteinExistence type="inferred from homology"/>
<feature type="compositionally biased region" description="Basic and acidic residues" evidence="5">
    <location>
        <begin position="246"/>
        <end position="266"/>
    </location>
</feature>
<dbReference type="PANTHER" id="PTHR13634:SF0">
    <property type="entry name" value="RIBOSOME BIOGENESIS PROTEIN BRX1 HOMOLOG"/>
    <property type="match status" value="1"/>
</dbReference>
<reference evidence="7 8" key="1">
    <citation type="submission" date="2024-04" db="EMBL/GenBank/DDBJ databases">
        <title>Tritrichomonas musculus Genome.</title>
        <authorList>
            <person name="Alves-Ferreira E."/>
            <person name="Grigg M."/>
            <person name="Lorenzi H."/>
            <person name="Galac M."/>
        </authorList>
    </citation>
    <scope>NUCLEOTIDE SEQUENCE [LARGE SCALE GENOMIC DNA]</scope>
    <source>
        <strain evidence="7 8">EAF2021</strain>
    </source>
</reference>
<accession>A0ABR2KTX4</accession>
<evidence type="ECO:0000256" key="3">
    <source>
        <dbReference type="ARBA" id="ARBA00022517"/>
    </source>
</evidence>
<evidence type="ECO:0000256" key="2">
    <source>
        <dbReference type="ARBA" id="ARBA00006369"/>
    </source>
</evidence>
<dbReference type="InterPro" id="IPR026532">
    <property type="entry name" value="BRX1"/>
</dbReference>
<feature type="domain" description="Brix" evidence="6">
    <location>
        <begin position="26"/>
        <end position="221"/>
    </location>
</feature>
<evidence type="ECO:0000256" key="4">
    <source>
        <dbReference type="ARBA" id="ARBA00023242"/>
    </source>
</evidence>
<dbReference type="Pfam" id="PF04427">
    <property type="entry name" value="Brix"/>
    <property type="match status" value="1"/>
</dbReference>
<sequence length="305" mass="35669">MSAILRRFGKNGEKEEAPKKIGPNNHKPIVIGNKGLKHEHVLLFEDFLSLVPHAKKGSTIPPDEIKFLDEIATDRHCDTVAFFETRHRGDFRENYFWIARVPEGPSFNFFVDDIHTVKQLRTIGNCMKGSRPLLFFDPNFGKNDQLLLAKNLLKRFFSVPYQNKHSKPFVDRAMSFFVDQNDSIVARHYQVQWNEDETINLVEVGPRFRLVPNFVLAGAFKGSKIWKNGSFVSIYKQKKEERIQKAKEKNRLRDKQAEREEKKQDIPEIENPMEGLFNEPDESKQDNEEIDYIEEEEEEANEENE</sequence>
<dbReference type="SMART" id="SM00879">
    <property type="entry name" value="Brix"/>
    <property type="match status" value="1"/>
</dbReference>
<organism evidence="7 8">
    <name type="scientific">Tritrichomonas musculus</name>
    <dbReference type="NCBI Taxonomy" id="1915356"/>
    <lineage>
        <taxon>Eukaryota</taxon>
        <taxon>Metamonada</taxon>
        <taxon>Parabasalia</taxon>
        <taxon>Tritrichomonadida</taxon>
        <taxon>Tritrichomonadidae</taxon>
        <taxon>Tritrichomonas</taxon>
    </lineage>
</organism>
<evidence type="ECO:0000256" key="1">
    <source>
        <dbReference type="ARBA" id="ARBA00004604"/>
    </source>
</evidence>
<comment type="caution">
    <text evidence="7">The sequence shown here is derived from an EMBL/GenBank/DDBJ whole genome shotgun (WGS) entry which is preliminary data.</text>
</comment>
<feature type="compositionally biased region" description="Acidic residues" evidence="5">
    <location>
        <begin position="288"/>
        <end position="305"/>
    </location>
</feature>
<comment type="subcellular location">
    <subcellularLocation>
        <location evidence="1">Nucleus</location>
        <location evidence="1">Nucleolus</location>
    </subcellularLocation>
</comment>
<feature type="compositionally biased region" description="Basic and acidic residues" evidence="5">
    <location>
        <begin position="10"/>
        <end position="19"/>
    </location>
</feature>
<evidence type="ECO:0000313" key="7">
    <source>
        <dbReference type="EMBL" id="KAK8894446.1"/>
    </source>
</evidence>
<protein>
    <submittedName>
        <fullName evidence="7">Ribosome biogenesis protein brx1</fullName>
    </submittedName>
</protein>
<dbReference type="PROSITE" id="PS50833">
    <property type="entry name" value="BRIX"/>
    <property type="match status" value="1"/>
</dbReference>
<evidence type="ECO:0000256" key="5">
    <source>
        <dbReference type="SAM" id="MobiDB-lite"/>
    </source>
</evidence>
<feature type="region of interest" description="Disordered" evidence="5">
    <location>
        <begin position="1"/>
        <end position="26"/>
    </location>
</feature>
<comment type="similarity">
    <text evidence="2">Belongs to the BRX1 family.</text>
</comment>
<keyword evidence="4" id="KW-0539">Nucleus</keyword>
<keyword evidence="3" id="KW-0690">Ribosome biogenesis</keyword>
<evidence type="ECO:0000313" key="8">
    <source>
        <dbReference type="Proteomes" id="UP001470230"/>
    </source>
</evidence>
<keyword evidence="8" id="KW-1185">Reference proteome</keyword>
<evidence type="ECO:0000259" key="6">
    <source>
        <dbReference type="PROSITE" id="PS50833"/>
    </source>
</evidence>
<name>A0ABR2KTX4_9EUKA</name>
<dbReference type="Proteomes" id="UP001470230">
    <property type="component" value="Unassembled WGS sequence"/>
</dbReference>